<dbReference type="InParanoid" id="B0DE12"/>
<dbReference type="KEGG" id="lbc:LACBIDRAFT_299097"/>
<gene>
    <name evidence="2" type="ORF">LACBIDRAFT_299097</name>
</gene>
<protein>
    <submittedName>
        <fullName evidence="2">Predicted protein</fullName>
    </submittedName>
</protein>
<name>B0DE12_LACBS</name>
<evidence type="ECO:0000313" key="3">
    <source>
        <dbReference type="Proteomes" id="UP000001194"/>
    </source>
</evidence>
<evidence type="ECO:0000256" key="1">
    <source>
        <dbReference type="SAM" id="MobiDB-lite"/>
    </source>
</evidence>
<accession>B0DE12</accession>
<organism evidence="3">
    <name type="scientific">Laccaria bicolor (strain S238N-H82 / ATCC MYA-4686)</name>
    <name type="common">Bicoloured deceiver</name>
    <name type="synonym">Laccaria laccata var. bicolor</name>
    <dbReference type="NCBI Taxonomy" id="486041"/>
    <lineage>
        <taxon>Eukaryota</taxon>
        <taxon>Fungi</taxon>
        <taxon>Dikarya</taxon>
        <taxon>Basidiomycota</taxon>
        <taxon>Agaricomycotina</taxon>
        <taxon>Agaricomycetes</taxon>
        <taxon>Agaricomycetidae</taxon>
        <taxon>Agaricales</taxon>
        <taxon>Agaricineae</taxon>
        <taxon>Hydnangiaceae</taxon>
        <taxon>Laccaria</taxon>
    </lineage>
</organism>
<proteinExistence type="predicted"/>
<dbReference type="EMBL" id="DS547105">
    <property type="protein sequence ID" value="EDR07182.1"/>
    <property type="molecule type" value="Genomic_DNA"/>
</dbReference>
<sequence length="122" mass="13589">MASTRREADRGATSLTATWQPNDECLPTFVVRFCVTSCSRGPSTMVGRRRVPTFAAGLTNGDGCPQPRSAHHDHWRLAMGPTTTIKKWRRPPTDVHGCPAPPLTKSRFAHHGLRRRLAHHDD</sequence>
<evidence type="ECO:0000313" key="2">
    <source>
        <dbReference type="EMBL" id="EDR07182.1"/>
    </source>
</evidence>
<dbReference type="AlphaFoldDB" id="B0DE12"/>
<dbReference type="Proteomes" id="UP000001194">
    <property type="component" value="Unassembled WGS sequence"/>
</dbReference>
<feature type="region of interest" description="Disordered" evidence="1">
    <location>
        <begin position="83"/>
        <end position="106"/>
    </location>
</feature>
<dbReference type="HOGENOM" id="CLU_2027131_0_0_1"/>
<dbReference type="GeneID" id="6077881"/>
<dbReference type="RefSeq" id="XP_001882113.1">
    <property type="nucleotide sequence ID" value="XM_001882078.1"/>
</dbReference>
<keyword evidence="3" id="KW-1185">Reference proteome</keyword>
<reference evidence="2 3" key="1">
    <citation type="journal article" date="2008" name="Nature">
        <title>The genome of Laccaria bicolor provides insights into mycorrhizal symbiosis.</title>
        <authorList>
            <person name="Martin F."/>
            <person name="Aerts A."/>
            <person name="Ahren D."/>
            <person name="Brun A."/>
            <person name="Danchin E.G.J."/>
            <person name="Duchaussoy F."/>
            <person name="Gibon J."/>
            <person name="Kohler A."/>
            <person name="Lindquist E."/>
            <person name="Pereda V."/>
            <person name="Salamov A."/>
            <person name="Shapiro H.J."/>
            <person name="Wuyts J."/>
            <person name="Blaudez D."/>
            <person name="Buee M."/>
            <person name="Brokstein P."/>
            <person name="Canbaeck B."/>
            <person name="Cohen D."/>
            <person name="Courty P.E."/>
            <person name="Coutinho P.M."/>
            <person name="Delaruelle C."/>
            <person name="Detter J.C."/>
            <person name="Deveau A."/>
            <person name="DiFazio S."/>
            <person name="Duplessis S."/>
            <person name="Fraissinet-Tachet L."/>
            <person name="Lucic E."/>
            <person name="Frey-Klett P."/>
            <person name="Fourrey C."/>
            <person name="Feussner I."/>
            <person name="Gay G."/>
            <person name="Grimwood J."/>
            <person name="Hoegger P.J."/>
            <person name="Jain P."/>
            <person name="Kilaru S."/>
            <person name="Labbe J."/>
            <person name="Lin Y.C."/>
            <person name="Legue V."/>
            <person name="Le Tacon F."/>
            <person name="Marmeisse R."/>
            <person name="Melayah D."/>
            <person name="Montanini B."/>
            <person name="Muratet M."/>
            <person name="Nehls U."/>
            <person name="Niculita-Hirzel H."/>
            <person name="Oudot-Le Secq M.P."/>
            <person name="Peter M."/>
            <person name="Quesneville H."/>
            <person name="Rajashekar B."/>
            <person name="Reich M."/>
            <person name="Rouhier N."/>
            <person name="Schmutz J."/>
            <person name="Yin T."/>
            <person name="Chalot M."/>
            <person name="Henrissat B."/>
            <person name="Kuees U."/>
            <person name="Lucas S."/>
            <person name="Van de Peer Y."/>
            <person name="Podila G.K."/>
            <person name="Polle A."/>
            <person name="Pukkila P.J."/>
            <person name="Richardson P.M."/>
            <person name="Rouze P."/>
            <person name="Sanders I.R."/>
            <person name="Stajich J.E."/>
            <person name="Tunlid A."/>
            <person name="Tuskan G."/>
            <person name="Grigoriev I.V."/>
        </authorList>
    </citation>
    <scope>NUCLEOTIDE SEQUENCE [LARGE SCALE GENOMIC DNA]</scope>
    <source>
        <strain evidence="3">S238N-H82 / ATCC MYA-4686</strain>
    </source>
</reference>